<dbReference type="KEGG" id="elux:BTN50_1304"/>
<evidence type="ECO:0000313" key="1">
    <source>
        <dbReference type="EMBL" id="ATF09786.1"/>
    </source>
</evidence>
<reference evidence="2" key="1">
    <citation type="submission" date="2017-04" db="EMBL/GenBank/DDBJ databases">
        <title>Genome evolution of the luminous symbionts of deep sea anglerfish.</title>
        <authorList>
            <person name="Hendry T.A."/>
        </authorList>
    </citation>
    <scope>NUCLEOTIDE SEQUENCE [LARGE SCALE GENOMIC DNA]</scope>
</reference>
<dbReference type="EMBL" id="CP020660">
    <property type="protein sequence ID" value="ATF09786.1"/>
    <property type="molecule type" value="Genomic_DNA"/>
</dbReference>
<name>A0A291B9V7_9GAMM</name>
<dbReference type="Proteomes" id="UP000218160">
    <property type="component" value="Chromosome 1"/>
</dbReference>
<protein>
    <submittedName>
        <fullName evidence="1">Mobile element protein</fullName>
    </submittedName>
</protein>
<organism evidence="1 2">
    <name type="scientific">Candidatus Enterovibrio altilux</name>
    <dbReference type="NCBI Taxonomy" id="1927128"/>
    <lineage>
        <taxon>Bacteria</taxon>
        <taxon>Pseudomonadati</taxon>
        <taxon>Pseudomonadota</taxon>
        <taxon>Gammaproteobacteria</taxon>
        <taxon>Vibrionales</taxon>
        <taxon>Vibrionaceae</taxon>
        <taxon>Enterovibrio</taxon>
    </lineage>
</organism>
<dbReference type="AlphaFoldDB" id="A0A291B9V7"/>
<evidence type="ECO:0000313" key="2">
    <source>
        <dbReference type="Proteomes" id="UP000218160"/>
    </source>
</evidence>
<keyword evidence="2" id="KW-1185">Reference proteome</keyword>
<accession>A0A291B9V7</accession>
<gene>
    <name evidence="1" type="ORF">BTN50_1304</name>
</gene>
<proteinExistence type="predicted"/>
<sequence length="45" mass="5051">MSYPYYSCISKHAKTVSVTFKTKNKGSVQHLAIEPTELKVYGEGE</sequence>